<dbReference type="SUPFAM" id="SSF53383">
    <property type="entry name" value="PLP-dependent transferases"/>
    <property type="match status" value="1"/>
</dbReference>
<dbReference type="Proteomes" id="UP000076744">
    <property type="component" value="Unassembled WGS sequence"/>
</dbReference>
<dbReference type="STRING" id="1081104.A0A167LDK1"/>
<dbReference type="PANTHER" id="PTHR43092">
    <property type="entry name" value="L-CYSTEINE DESULFHYDRASE"/>
    <property type="match status" value="1"/>
</dbReference>
<dbReference type="InterPro" id="IPR000192">
    <property type="entry name" value="Aminotrans_V_dom"/>
</dbReference>
<organism evidence="3 4">
    <name type="scientific">Cordyceps fumosorosea (strain ARSEF 2679)</name>
    <name type="common">Isaria fumosorosea</name>
    <dbReference type="NCBI Taxonomy" id="1081104"/>
    <lineage>
        <taxon>Eukaryota</taxon>
        <taxon>Fungi</taxon>
        <taxon>Dikarya</taxon>
        <taxon>Ascomycota</taxon>
        <taxon>Pezizomycotina</taxon>
        <taxon>Sordariomycetes</taxon>
        <taxon>Hypocreomycetidae</taxon>
        <taxon>Hypocreales</taxon>
        <taxon>Cordycipitaceae</taxon>
        <taxon>Cordyceps</taxon>
    </lineage>
</organism>
<evidence type="ECO:0000313" key="4">
    <source>
        <dbReference type="Proteomes" id="UP000076744"/>
    </source>
</evidence>
<comment type="caution">
    <text evidence="3">The sequence shown here is derived from an EMBL/GenBank/DDBJ whole genome shotgun (WGS) entry which is preliminary data.</text>
</comment>
<keyword evidence="4" id="KW-1185">Reference proteome</keyword>
<keyword evidence="3" id="KW-0808">Transferase</keyword>
<dbReference type="RefSeq" id="XP_018700044.1">
    <property type="nucleotide sequence ID" value="XM_018852730.1"/>
</dbReference>
<accession>A0A167LDK1</accession>
<name>A0A167LDK1_CORFA</name>
<proteinExistence type="predicted"/>
<dbReference type="PANTHER" id="PTHR43092:SF2">
    <property type="entry name" value="HERCYNYLCYSTEINE SULFOXIDE LYASE"/>
    <property type="match status" value="1"/>
</dbReference>
<keyword evidence="3" id="KW-0032">Aminotransferase</keyword>
<feature type="domain" description="Aminotransferase class V" evidence="2">
    <location>
        <begin position="67"/>
        <end position="250"/>
    </location>
</feature>
<evidence type="ECO:0000256" key="1">
    <source>
        <dbReference type="ARBA" id="ARBA00022898"/>
    </source>
</evidence>
<dbReference type="EMBL" id="AZHB01000042">
    <property type="protein sequence ID" value="OAA52959.1"/>
    <property type="molecule type" value="Genomic_DNA"/>
</dbReference>
<reference evidence="3 4" key="1">
    <citation type="journal article" date="2016" name="Genome Biol. Evol.">
        <title>Divergent and convergent evolution of fungal pathogenicity.</title>
        <authorList>
            <person name="Shang Y."/>
            <person name="Xiao G."/>
            <person name="Zheng P."/>
            <person name="Cen K."/>
            <person name="Zhan S."/>
            <person name="Wang C."/>
        </authorList>
    </citation>
    <scope>NUCLEOTIDE SEQUENCE [LARGE SCALE GENOMIC DNA]</scope>
    <source>
        <strain evidence="3 4">ARSEF 2679</strain>
    </source>
</reference>
<dbReference type="GO" id="GO:0008483">
    <property type="term" value="F:transaminase activity"/>
    <property type="evidence" value="ECO:0007669"/>
    <property type="project" value="UniProtKB-KW"/>
</dbReference>
<dbReference type="GeneID" id="30025419"/>
<sequence length="432" mass="48013">MDASDSGAVVVFGTEMREKHFAFAAGYHPLNHGSFGTFPKSVLEYQRQLQAASEARPDTWIRYTYLDLLRESRTAIASLLGAQASEVVLVPNATTGMNTVLQNLVFEEGDVILTFSTIYGACNKTVERLSELCPVSSHQIEITYPITDDEIVARFNSAIQHVKEKGMRPKLAIFDTVLTFPGVCFPWEILVAVCKEQGIWSLLDGAHGVGHIDLTHLSSVDPDFMISNCYKWLMVPRGCAVLYVSRRNQHLIASTLPTSWGYLPKPNRAAVSAHDYFDQLFDKVSTIDNTPYCCIPKALEFRSQMCGGESNIRKYCFALAQQGAARMAEMLSTEALETDSRCCFAMVRLPLTLVELGAESDGLPVAKWMQELTPAEYETYIPIKFYAGQFWCRISAQIYLTIADFEWAAATVLKICGRAKSRFGNGKGPSLV</sequence>
<dbReference type="AlphaFoldDB" id="A0A167LDK1"/>
<dbReference type="Pfam" id="PF00266">
    <property type="entry name" value="Aminotran_5"/>
    <property type="match status" value="1"/>
</dbReference>
<dbReference type="Gene3D" id="3.40.640.10">
    <property type="entry name" value="Type I PLP-dependent aspartate aminotransferase-like (Major domain)"/>
    <property type="match status" value="1"/>
</dbReference>
<dbReference type="OrthoDB" id="5978656at2759"/>
<gene>
    <name evidence="3" type="ORF">ISF_09127</name>
</gene>
<dbReference type="InterPro" id="IPR015424">
    <property type="entry name" value="PyrdxlP-dep_Trfase"/>
</dbReference>
<evidence type="ECO:0000259" key="2">
    <source>
        <dbReference type="Pfam" id="PF00266"/>
    </source>
</evidence>
<keyword evidence="1" id="KW-0663">Pyridoxal phosphate</keyword>
<dbReference type="InterPro" id="IPR015421">
    <property type="entry name" value="PyrdxlP-dep_Trfase_major"/>
</dbReference>
<evidence type="ECO:0000313" key="3">
    <source>
        <dbReference type="EMBL" id="OAA52959.1"/>
    </source>
</evidence>
<protein>
    <submittedName>
        <fullName evidence="3">Aminotransferase family protein (LolT)</fullName>
    </submittedName>
</protein>